<gene>
    <name evidence="2" type="ORF">F7725_013293</name>
</gene>
<reference evidence="2 3" key="1">
    <citation type="submission" date="2020-03" db="EMBL/GenBank/DDBJ databases">
        <title>Dissostichus mawsoni Genome sequencing and assembly.</title>
        <authorList>
            <person name="Park H."/>
        </authorList>
    </citation>
    <scope>NUCLEOTIDE SEQUENCE [LARGE SCALE GENOMIC DNA]</scope>
    <source>
        <strain evidence="2">DM0001</strain>
        <tissue evidence="2">Muscle</tissue>
    </source>
</reference>
<dbReference type="Proteomes" id="UP000518266">
    <property type="component" value="Unassembled WGS sequence"/>
</dbReference>
<accession>A0A7J5YRH4</accession>
<comment type="caution">
    <text evidence="2">The sequence shown here is derived from an EMBL/GenBank/DDBJ whole genome shotgun (WGS) entry which is preliminary data.</text>
</comment>
<evidence type="ECO:0000256" key="1">
    <source>
        <dbReference type="SAM" id="MobiDB-lite"/>
    </source>
</evidence>
<evidence type="ECO:0000313" key="2">
    <source>
        <dbReference type="EMBL" id="KAF3851521.1"/>
    </source>
</evidence>
<protein>
    <submittedName>
        <fullName evidence="2">Uncharacterized protein</fullName>
    </submittedName>
</protein>
<feature type="region of interest" description="Disordered" evidence="1">
    <location>
        <begin position="76"/>
        <end position="101"/>
    </location>
</feature>
<organism evidence="2 3">
    <name type="scientific">Dissostichus mawsoni</name>
    <name type="common">Antarctic cod</name>
    <dbReference type="NCBI Taxonomy" id="36200"/>
    <lineage>
        <taxon>Eukaryota</taxon>
        <taxon>Metazoa</taxon>
        <taxon>Chordata</taxon>
        <taxon>Craniata</taxon>
        <taxon>Vertebrata</taxon>
        <taxon>Euteleostomi</taxon>
        <taxon>Actinopterygii</taxon>
        <taxon>Neopterygii</taxon>
        <taxon>Teleostei</taxon>
        <taxon>Neoteleostei</taxon>
        <taxon>Acanthomorphata</taxon>
        <taxon>Eupercaria</taxon>
        <taxon>Perciformes</taxon>
        <taxon>Notothenioidei</taxon>
        <taxon>Nototheniidae</taxon>
        <taxon>Dissostichus</taxon>
    </lineage>
</organism>
<dbReference type="EMBL" id="JAAKFY010000010">
    <property type="protein sequence ID" value="KAF3851521.1"/>
    <property type="molecule type" value="Genomic_DNA"/>
</dbReference>
<feature type="compositionally biased region" description="Polar residues" evidence="1">
    <location>
        <begin position="89"/>
        <end position="101"/>
    </location>
</feature>
<keyword evidence="3" id="KW-1185">Reference proteome</keyword>
<evidence type="ECO:0000313" key="3">
    <source>
        <dbReference type="Proteomes" id="UP000518266"/>
    </source>
</evidence>
<proteinExistence type="predicted"/>
<dbReference type="AlphaFoldDB" id="A0A7J5YRH4"/>
<sequence length="172" mass="20098">METIEYDSKFQLQAKEDAVKYKQKLFAEELFSQSLQIQSLQSENKILKATIEEDKDVLKENEGILRNFLTRKNLGTKKIETQRQRQKSKSCSNQLSPKTPNLRNIKRTHCKANKQYLGEKNEKQDKILQEKLQECKADVLKETNKVIQKEKELVNLKDGMAAEIKTVQNLRD</sequence>
<name>A0A7J5YRH4_DISMA</name>